<evidence type="ECO:0000313" key="1">
    <source>
        <dbReference type="EMBL" id="SVA97615.1"/>
    </source>
</evidence>
<accession>A0A382A7U3</accession>
<dbReference type="AlphaFoldDB" id="A0A382A7U3"/>
<dbReference type="EMBL" id="UINC01024281">
    <property type="protein sequence ID" value="SVA97615.1"/>
    <property type="molecule type" value="Genomic_DNA"/>
</dbReference>
<reference evidence="1" key="1">
    <citation type="submission" date="2018-05" db="EMBL/GenBank/DDBJ databases">
        <authorList>
            <person name="Lanie J.A."/>
            <person name="Ng W.-L."/>
            <person name="Kazmierczak K.M."/>
            <person name="Andrzejewski T.M."/>
            <person name="Davidsen T.M."/>
            <person name="Wayne K.J."/>
            <person name="Tettelin H."/>
            <person name="Glass J.I."/>
            <person name="Rusch D."/>
            <person name="Podicherti R."/>
            <person name="Tsui H.-C.T."/>
            <person name="Winkler M.E."/>
        </authorList>
    </citation>
    <scope>NUCLEOTIDE SEQUENCE</scope>
</reference>
<sequence length="25" mass="2807">MNALNVKVVLNLEKEIVACFAPMEM</sequence>
<proteinExistence type="predicted"/>
<gene>
    <name evidence="1" type="ORF">METZ01_LOCUS150469</name>
</gene>
<organism evidence="1">
    <name type="scientific">marine metagenome</name>
    <dbReference type="NCBI Taxonomy" id="408172"/>
    <lineage>
        <taxon>unclassified sequences</taxon>
        <taxon>metagenomes</taxon>
        <taxon>ecological metagenomes</taxon>
    </lineage>
</organism>
<name>A0A382A7U3_9ZZZZ</name>
<protein>
    <submittedName>
        <fullName evidence="1">Uncharacterized protein</fullName>
    </submittedName>
</protein>